<dbReference type="InterPro" id="IPR020843">
    <property type="entry name" value="ER"/>
</dbReference>
<dbReference type="FunCoup" id="F2UC67">
    <property type="interactions" value="221"/>
</dbReference>
<dbReference type="GO" id="GO:0048038">
    <property type="term" value="F:quinone binding"/>
    <property type="evidence" value="ECO:0007669"/>
    <property type="project" value="TreeGrafter"/>
</dbReference>
<dbReference type="Proteomes" id="UP000007799">
    <property type="component" value="Unassembled WGS sequence"/>
</dbReference>
<dbReference type="GO" id="GO:0070402">
    <property type="term" value="F:NADPH binding"/>
    <property type="evidence" value="ECO:0007669"/>
    <property type="project" value="TreeGrafter"/>
</dbReference>
<dbReference type="Pfam" id="PF08240">
    <property type="entry name" value="ADH_N"/>
    <property type="match status" value="1"/>
</dbReference>
<organism evidence="6">
    <name type="scientific">Salpingoeca rosetta (strain ATCC 50818 / BSB-021)</name>
    <dbReference type="NCBI Taxonomy" id="946362"/>
    <lineage>
        <taxon>Eukaryota</taxon>
        <taxon>Choanoflagellata</taxon>
        <taxon>Craspedida</taxon>
        <taxon>Salpingoecidae</taxon>
        <taxon>Salpingoeca</taxon>
    </lineage>
</organism>
<dbReference type="GeneID" id="16073647"/>
<dbReference type="SUPFAM" id="SSF51735">
    <property type="entry name" value="NAD(P)-binding Rossmann-fold domains"/>
    <property type="match status" value="1"/>
</dbReference>
<sequence length="389" mass="40971">MACLWRTAAASFSFCVLVLLVCCAGSCEGVLNMADGAATTMRAVVQTETGGPQTMSVGSVSRPKPGQGEVLIKVMATAVNRADTLQRQGWYPPPAGSSEIIGLEASGVVEIVGEGCSSKFKVGDPVIALLAGGGYAEYCTVPEGQLMPLPSGFSFVEGAAIPEGWLTAYQLLHFVGSVKKGDYVLIHAGASGVGLAAVQLTVAAGAIPVVTVGSPEKLASAVALGAVGGANRHEGPWIDTALKFTDGKGFNLVLDCVAGSYWEQNAQAVALDGTWVLYALMGGADIDGPLFRTLLKKRVTLVGTTLRTRSLDYKRRLISQFTQTSLPKFSSGQFKVSIAKVFPLDQVADSHTFLEENKNTGKIILQVHDGAQDKPQPQQQQQQQQRVDL</sequence>
<dbReference type="KEGG" id="sre:PTSG_06182"/>
<proteinExistence type="predicted"/>
<dbReference type="PANTHER" id="PTHR48106:SF18">
    <property type="entry name" value="QUINONE OXIDOREDUCTASE PIG3"/>
    <property type="match status" value="1"/>
</dbReference>
<dbReference type="InterPro" id="IPR011032">
    <property type="entry name" value="GroES-like_sf"/>
</dbReference>
<name>F2UC67_SALR5</name>
<feature type="signal peptide" evidence="3">
    <location>
        <begin position="1"/>
        <end position="29"/>
    </location>
</feature>
<dbReference type="Gene3D" id="3.40.50.720">
    <property type="entry name" value="NAD(P)-binding Rossmann-like Domain"/>
    <property type="match status" value="1"/>
</dbReference>
<dbReference type="eggNOG" id="KOG1198">
    <property type="taxonomic scope" value="Eukaryota"/>
</dbReference>
<dbReference type="SUPFAM" id="SSF50129">
    <property type="entry name" value="GroES-like"/>
    <property type="match status" value="1"/>
</dbReference>
<feature type="domain" description="Enoyl reductase (ER)" evidence="4">
    <location>
        <begin position="50"/>
        <end position="365"/>
    </location>
</feature>
<gene>
    <name evidence="5" type="ORF">PTSG_06182</name>
</gene>
<keyword evidence="6" id="KW-1185">Reference proteome</keyword>
<dbReference type="CDD" id="cd05276">
    <property type="entry name" value="p53_inducible_oxidoreductase"/>
    <property type="match status" value="1"/>
</dbReference>
<feature type="chain" id="PRO_5003288564" evidence="3">
    <location>
        <begin position="30"/>
        <end position="389"/>
    </location>
</feature>
<evidence type="ECO:0000256" key="1">
    <source>
        <dbReference type="ARBA" id="ARBA00022857"/>
    </source>
</evidence>
<dbReference type="Pfam" id="PF00107">
    <property type="entry name" value="ADH_zinc_N"/>
    <property type="match status" value="1"/>
</dbReference>
<dbReference type="NCBIfam" id="TIGR02824">
    <property type="entry name" value="quinone_pig3"/>
    <property type="match status" value="1"/>
</dbReference>
<evidence type="ECO:0000313" key="5">
    <source>
        <dbReference type="EMBL" id="EGD74174.1"/>
    </source>
</evidence>
<keyword evidence="2" id="KW-0560">Oxidoreductase</keyword>
<dbReference type="InterPro" id="IPR036291">
    <property type="entry name" value="NAD(P)-bd_dom_sf"/>
</dbReference>
<keyword evidence="3" id="KW-0732">Signal</keyword>
<evidence type="ECO:0000256" key="3">
    <source>
        <dbReference type="SAM" id="SignalP"/>
    </source>
</evidence>
<evidence type="ECO:0000313" key="6">
    <source>
        <dbReference type="Proteomes" id="UP000007799"/>
    </source>
</evidence>
<dbReference type="GO" id="GO:0003960">
    <property type="term" value="F:quinone reductase (NADPH) activity"/>
    <property type="evidence" value="ECO:0007669"/>
    <property type="project" value="TreeGrafter"/>
</dbReference>
<keyword evidence="1" id="KW-0521">NADP</keyword>
<evidence type="ECO:0000256" key="2">
    <source>
        <dbReference type="ARBA" id="ARBA00023002"/>
    </source>
</evidence>
<reference evidence="5" key="1">
    <citation type="submission" date="2009-08" db="EMBL/GenBank/DDBJ databases">
        <title>Annotation of Salpingoeca rosetta.</title>
        <authorList>
            <consortium name="The Broad Institute Genome Sequencing Platform"/>
            <person name="Russ C."/>
            <person name="Cuomo C."/>
            <person name="Burger G."/>
            <person name="Gray M.W."/>
            <person name="Holland P.W.H."/>
            <person name="King N."/>
            <person name="Lang F.B.F."/>
            <person name="Roger A.J."/>
            <person name="Ruiz-Trillo I."/>
            <person name="Young S.K."/>
            <person name="Zeng Q."/>
            <person name="Gargeya S."/>
            <person name="Alvarado L."/>
            <person name="Berlin A."/>
            <person name="Chapman S.B."/>
            <person name="Chen Z."/>
            <person name="Freedman E."/>
            <person name="Gellesch M."/>
            <person name="Goldberg J."/>
            <person name="Griggs A."/>
            <person name="Gujja S."/>
            <person name="Heilman E."/>
            <person name="Heiman D."/>
            <person name="Howarth C."/>
            <person name="Mehta T."/>
            <person name="Neiman D."/>
            <person name="Pearson M."/>
            <person name="Roberts A."/>
            <person name="Saif S."/>
            <person name="Shea T."/>
            <person name="Shenoy N."/>
            <person name="Sisk P."/>
            <person name="Stolte C."/>
            <person name="Sykes S."/>
            <person name="White J."/>
            <person name="Yandava C."/>
            <person name="Haas B."/>
            <person name="Nusbaum C."/>
            <person name="Birren B."/>
        </authorList>
    </citation>
    <scope>NUCLEOTIDE SEQUENCE [LARGE SCALE GENOMIC DNA]</scope>
    <source>
        <strain evidence="5">ATCC 50818</strain>
    </source>
</reference>
<evidence type="ECO:0000259" key="4">
    <source>
        <dbReference type="SMART" id="SM00829"/>
    </source>
</evidence>
<dbReference type="OrthoDB" id="3509362at2759"/>
<dbReference type="InterPro" id="IPR013149">
    <property type="entry name" value="ADH-like_C"/>
</dbReference>
<dbReference type="InterPro" id="IPR013154">
    <property type="entry name" value="ADH-like_N"/>
</dbReference>
<dbReference type="PANTHER" id="PTHR48106">
    <property type="entry name" value="QUINONE OXIDOREDUCTASE PIG3-RELATED"/>
    <property type="match status" value="1"/>
</dbReference>
<dbReference type="Gene3D" id="3.90.180.10">
    <property type="entry name" value="Medium-chain alcohol dehydrogenases, catalytic domain"/>
    <property type="match status" value="1"/>
</dbReference>
<accession>F2UC67</accession>
<dbReference type="OMA" id="CEHANLK"/>
<dbReference type="SMART" id="SM00829">
    <property type="entry name" value="PKS_ER"/>
    <property type="match status" value="1"/>
</dbReference>
<dbReference type="STRING" id="946362.F2UC67"/>
<dbReference type="RefSeq" id="XP_004993074.1">
    <property type="nucleotide sequence ID" value="XM_004993017.1"/>
</dbReference>
<protein>
    <submittedName>
        <fullName evidence="5">Quinone oxidoreductase PIG3</fullName>
    </submittedName>
</protein>
<dbReference type="InParanoid" id="F2UC67"/>
<dbReference type="AlphaFoldDB" id="F2UC67"/>
<dbReference type="InterPro" id="IPR014189">
    <property type="entry name" value="Quinone_OxRdtase_PIG3"/>
</dbReference>
<dbReference type="EMBL" id="GL832968">
    <property type="protein sequence ID" value="EGD74174.1"/>
    <property type="molecule type" value="Genomic_DNA"/>
</dbReference>